<organism evidence="2 3">
    <name type="scientific">Triparma laevis f. inornata</name>
    <dbReference type="NCBI Taxonomy" id="1714386"/>
    <lineage>
        <taxon>Eukaryota</taxon>
        <taxon>Sar</taxon>
        <taxon>Stramenopiles</taxon>
        <taxon>Ochrophyta</taxon>
        <taxon>Bolidophyceae</taxon>
        <taxon>Parmales</taxon>
        <taxon>Triparmaceae</taxon>
        <taxon>Triparma</taxon>
    </lineage>
</organism>
<keyword evidence="1" id="KW-1133">Transmembrane helix</keyword>
<sequence length="144" mass="17296">MTMLPILYYTRKKHYYYTIEDFDDDDFKRAFSFSSIDFCAECLVFVLMASLFKAKGLKLERVGVEYIRKQKLFLPLLSIMLCITIVTFGFFLRHLGMDPYFQWEEFGSSNEKVYWERLTTIKFQNDLTALDIKFIHCLFYLFLS</sequence>
<proteinExistence type="predicted"/>
<dbReference type="EMBL" id="BLQM01000277">
    <property type="protein sequence ID" value="GMH80154.1"/>
    <property type="molecule type" value="Genomic_DNA"/>
</dbReference>
<keyword evidence="1" id="KW-0472">Membrane</keyword>
<feature type="transmembrane region" description="Helical" evidence="1">
    <location>
        <begin position="30"/>
        <end position="52"/>
    </location>
</feature>
<dbReference type="AlphaFoldDB" id="A0A9W7B5A5"/>
<protein>
    <submittedName>
        <fullName evidence="2">Uncharacterized protein</fullName>
    </submittedName>
</protein>
<feature type="transmembrane region" description="Helical" evidence="1">
    <location>
        <begin position="72"/>
        <end position="92"/>
    </location>
</feature>
<name>A0A9W7B5A5_9STRA</name>
<accession>A0A9W7B5A5</accession>
<gene>
    <name evidence="2" type="ORF">TL16_g08425</name>
</gene>
<evidence type="ECO:0000313" key="2">
    <source>
        <dbReference type="EMBL" id="GMH80154.1"/>
    </source>
</evidence>
<dbReference type="Proteomes" id="UP001162640">
    <property type="component" value="Unassembled WGS sequence"/>
</dbReference>
<reference evidence="3" key="1">
    <citation type="journal article" date="2023" name="Commun. Biol.">
        <title>Genome analysis of Parmales, the sister group of diatoms, reveals the evolutionary specialization of diatoms from phago-mixotrophs to photoautotrophs.</title>
        <authorList>
            <person name="Ban H."/>
            <person name="Sato S."/>
            <person name="Yoshikawa S."/>
            <person name="Yamada K."/>
            <person name="Nakamura Y."/>
            <person name="Ichinomiya M."/>
            <person name="Sato N."/>
            <person name="Blanc-Mathieu R."/>
            <person name="Endo H."/>
            <person name="Kuwata A."/>
            <person name="Ogata H."/>
        </authorList>
    </citation>
    <scope>NUCLEOTIDE SEQUENCE [LARGE SCALE GENOMIC DNA]</scope>
</reference>
<evidence type="ECO:0000256" key="1">
    <source>
        <dbReference type="SAM" id="Phobius"/>
    </source>
</evidence>
<evidence type="ECO:0000313" key="3">
    <source>
        <dbReference type="Proteomes" id="UP001162640"/>
    </source>
</evidence>
<comment type="caution">
    <text evidence="2">The sequence shown here is derived from an EMBL/GenBank/DDBJ whole genome shotgun (WGS) entry which is preliminary data.</text>
</comment>
<keyword evidence="1" id="KW-0812">Transmembrane</keyword>